<name>A0AAW1YR09_RUBAR</name>
<evidence type="ECO:0000256" key="1">
    <source>
        <dbReference type="SAM" id="MobiDB-lite"/>
    </source>
</evidence>
<evidence type="ECO:0000313" key="2">
    <source>
        <dbReference type="EMBL" id="KAK9951039.1"/>
    </source>
</evidence>
<organism evidence="2 3">
    <name type="scientific">Rubus argutus</name>
    <name type="common">Southern blackberry</name>
    <dbReference type="NCBI Taxonomy" id="59490"/>
    <lineage>
        <taxon>Eukaryota</taxon>
        <taxon>Viridiplantae</taxon>
        <taxon>Streptophyta</taxon>
        <taxon>Embryophyta</taxon>
        <taxon>Tracheophyta</taxon>
        <taxon>Spermatophyta</taxon>
        <taxon>Magnoliopsida</taxon>
        <taxon>eudicotyledons</taxon>
        <taxon>Gunneridae</taxon>
        <taxon>Pentapetalae</taxon>
        <taxon>rosids</taxon>
        <taxon>fabids</taxon>
        <taxon>Rosales</taxon>
        <taxon>Rosaceae</taxon>
        <taxon>Rosoideae</taxon>
        <taxon>Rosoideae incertae sedis</taxon>
        <taxon>Rubus</taxon>
    </lineage>
</organism>
<reference evidence="2 3" key="1">
    <citation type="journal article" date="2023" name="G3 (Bethesda)">
        <title>A chromosome-length genome assembly and annotation of blackberry (Rubus argutus, cv. 'Hillquist').</title>
        <authorList>
            <person name="Bruna T."/>
            <person name="Aryal R."/>
            <person name="Dudchenko O."/>
            <person name="Sargent D.J."/>
            <person name="Mead D."/>
            <person name="Buti M."/>
            <person name="Cavallini A."/>
            <person name="Hytonen T."/>
            <person name="Andres J."/>
            <person name="Pham M."/>
            <person name="Weisz D."/>
            <person name="Mascagni F."/>
            <person name="Usai G."/>
            <person name="Natali L."/>
            <person name="Bassil N."/>
            <person name="Fernandez G.E."/>
            <person name="Lomsadze A."/>
            <person name="Armour M."/>
            <person name="Olukolu B."/>
            <person name="Poorten T."/>
            <person name="Britton C."/>
            <person name="Davik J."/>
            <person name="Ashrafi H."/>
            <person name="Aiden E.L."/>
            <person name="Borodovsky M."/>
            <person name="Worthington M."/>
        </authorList>
    </citation>
    <scope>NUCLEOTIDE SEQUENCE [LARGE SCALE GENOMIC DNA]</scope>
    <source>
        <strain evidence="2">PI 553951</strain>
    </source>
</reference>
<keyword evidence="3" id="KW-1185">Reference proteome</keyword>
<feature type="compositionally biased region" description="Basic and acidic residues" evidence="1">
    <location>
        <begin position="1"/>
        <end position="19"/>
    </location>
</feature>
<gene>
    <name evidence="2" type="ORF">M0R45_006501</name>
</gene>
<feature type="region of interest" description="Disordered" evidence="1">
    <location>
        <begin position="1"/>
        <end position="48"/>
    </location>
</feature>
<accession>A0AAW1YR09</accession>
<evidence type="ECO:0000313" key="3">
    <source>
        <dbReference type="Proteomes" id="UP001457282"/>
    </source>
</evidence>
<dbReference type="Proteomes" id="UP001457282">
    <property type="component" value="Unassembled WGS sequence"/>
</dbReference>
<dbReference type="AlphaFoldDB" id="A0AAW1YR09"/>
<dbReference type="EMBL" id="JBEDUW010000001">
    <property type="protein sequence ID" value="KAK9951039.1"/>
    <property type="molecule type" value="Genomic_DNA"/>
</dbReference>
<comment type="caution">
    <text evidence="2">The sequence shown here is derived from an EMBL/GenBank/DDBJ whole genome shotgun (WGS) entry which is preliminary data.</text>
</comment>
<protein>
    <submittedName>
        <fullName evidence="2">Uncharacterized protein</fullName>
    </submittedName>
</protein>
<sequence length="97" mass="10608">MWIEQRSGEVRRQNWRRDGVSTADGRSRRSRRTGLTGTDGVDDGANGSVAELGRGSSILWMEIDLMEWGGAAEKDADWGIMAGLLGVVRNEDGAEIE</sequence>
<proteinExistence type="predicted"/>